<dbReference type="EMBL" id="CP061800">
    <property type="protein sequence ID" value="QTA93759.1"/>
    <property type="molecule type" value="Genomic_DNA"/>
</dbReference>
<keyword evidence="2" id="KW-1185">Reference proteome</keyword>
<reference evidence="1" key="1">
    <citation type="journal article" date="2021" name="Microb. Physiol.">
        <title>Proteogenomic Insights into the Physiology of Marine, Sulfate-Reducing, Filamentous Desulfonema limicola and Desulfonema magnum.</title>
        <authorList>
            <person name="Schnaars V."/>
            <person name="Wohlbrand L."/>
            <person name="Scheve S."/>
            <person name="Hinrichs C."/>
            <person name="Reinhardt R."/>
            <person name="Rabus R."/>
        </authorList>
    </citation>
    <scope>NUCLEOTIDE SEQUENCE</scope>
    <source>
        <strain evidence="1">4be13</strain>
    </source>
</reference>
<name>A0A975C0G7_9BACT</name>
<dbReference type="KEGG" id="dmm:dnm_098650"/>
<sequence length="58" mass="6176">MVSIHAPRAGSDSFRAAESTVNGWFQSTPPVRGATNAELAFLAVQMFQSTPPVRGATR</sequence>
<dbReference type="AlphaFoldDB" id="A0A975C0G7"/>
<proteinExistence type="predicted"/>
<evidence type="ECO:0000313" key="1">
    <source>
        <dbReference type="EMBL" id="QTA93759.1"/>
    </source>
</evidence>
<gene>
    <name evidence="1" type="ORF">dnm_098650</name>
</gene>
<evidence type="ECO:0000313" key="2">
    <source>
        <dbReference type="Proteomes" id="UP000663722"/>
    </source>
</evidence>
<accession>A0A975C0G7</accession>
<protein>
    <submittedName>
        <fullName evidence="1">Uncharacterized protein</fullName>
    </submittedName>
</protein>
<organism evidence="1 2">
    <name type="scientific">Desulfonema magnum</name>
    <dbReference type="NCBI Taxonomy" id="45655"/>
    <lineage>
        <taxon>Bacteria</taxon>
        <taxon>Pseudomonadati</taxon>
        <taxon>Thermodesulfobacteriota</taxon>
        <taxon>Desulfobacteria</taxon>
        <taxon>Desulfobacterales</taxon>
        <taxon>Desulfococcaceae</taxon>
        <taxon>Desulfonema</taxon>
    </lineage>
</organism>
<dbReference type="Proteomes" id="UP000663722">
    <property type="component" value="Chromosome"/>
</dbReference>